<dbReference type="STRING" id="413434.SAMN04488132_10288"/>
<sequence>MNYLDNDIQDLPFSNELKAACAEKNIGSLKELLTMPIERMVREQWFTAKMLEELQQFVTKSHIILPGAKKGRGDGDGTE</sequence>
<evidence type="ECO:0000313" key="2">
    <source>
        <dbReference type="Proteomes" id="UP000190888"/>
    </source>
</evidence>
<proteinExistence type="predicted"/>
<keyword evidence="2" id="KW-1185">Reference proteome</keyword>
<protein>
    <submittedName>
        <fullName evidence="1">Uncharacterized protein</fullName>
    </submittedName>
</protein>
<gene>
    <name evidence="1" type="ORF">SAMN04488132_10288</name>
</gene>
<dbReference type="EMBL" id="FUWH01000002">
    <property type="protein sequence ID" value="SJZ45375.1"/>
    <property type="molecule type" value="Genomic_DNA"/>
</dbReference>
<evidence type="ECO:0000313" key="1">
    <source>
        <dbReference type="EMBL" id="SJZ45375.1"/>
    </source>
</evidence>
<reference evidence="1 2" key="1">
    <citation type="submission" date="2017-02" db="EMBL/GenBank/DDBJ databases">
        <authorList>
            <person name="Peterson S.W."/>
        </authorList>
    </citation>
    <scope>NUCLEOTIDE SEQUENCE [LARGE SCALE GENOMIC DNA]</scope>
    <source>
        <strain evidence="1 2">DSM 22335</strain>
    </source>
</reference>
<name>A0A1T4KSF9_9BACT</name>
<accession>A0A1T4KSF9</accession>
<organism evidence="1 2">
    <name type="scientific">Sediminibacterium ginsengisoli</name>
    <dbReference type="NCBI Taxonomy" id="413434"/>
    <lineage>
        <taxon>Bacteria</taxon>
        <taxon>Pseudomonadati</taxon>
        <taxon>Bacteroidota</taxon>
        <taxon>Chitinophagia</taxon>
        <taxon>Chitinophagales</taxon>
        <taxon>Chitinophagaceae</taxon>
        <taxon>Sediminibacterium</taxon>
    </lineage>
</organism>
<dbReference type="Proteomes" id="UP000190888">
    <property type="component" value="Unassembled WGS sequence"/>
</dbReference>
<dbReference type="SUPFAM" id="SSF47789">
    <property type="entry name" value="C-terminal domain of RNA polymerase alpha subunit"/>
    <property type="match status" value="1"/>
</dbReference>
<dbReference type="AlphaFoldDB" id="A0A1T4KSF9"/>
<dbReference type="RefSeq" id="WP_078830068.1">
    <property type="nucleotide sequence ID" value="NZ_FUWH01000002.1"/>
</dbReference>